<reference evidence="3 4" key="1">
    <citation type="submission" date="2015-12" db="EMBL/GenBank/DDBJ databases">
        <title>Genome sequence of the marine Rhodobacteraceae strain O3.65, Candidatus Tritonibacter horizontis.</title>
        <authorList>
            <person name="Poehlein A."/>
            <person name="Giebel H.A."/>
            <person name="Voget S."/>
            <person name="Brinkhoff T."/>
        </authorList>
    </citation>
    <scope>NUCLEOTIDE SEQUENCE [LARGE SCALE GENOMIC DNA]</scope>
    <source>
        <strain evidence="3 4">O3.65</strain>
    </source>
</reference>
<organism evidence="3 4">
    <name type="scientific">Tritonibacter horizontis</name>
    <dbReference type="NCBI Taxonomy" id="1768241"/>
    <lineage>
        <taxon>Bacteria</taxon>
        <taxon>Pseudomonadati</taxon>
        <taxon>Pseudomonadota</taxon>
        <taxon>Alphaproteobacteria</taxon>
        <taxon>Rhodobacterales</taxon>
        <taxon>Paracoccaceae</taxon>
        <taxon>Tritonibacter</taxon>
    </lineage>
</organism>
<name>A0A132BQH9_9RHOB</name>
<accession>A0A132BQH9</accession>
<gene>
    <name evidence="3" type="ORF">TRIHO_45310</name>
</gene>
<dbReference type="InterPro" id="IPR003509">
    <property type="entry name" value="UPF0102_YraN-like"/>
</dbReference>
<dbReference type="InterPro" id="IPR011335">
    <property type="entry name" value="Restrct_endonuc-II-like"/>
</dbReference>
<protein>
    <recommendedName>
        <fullName evidence="2">UPF0102 protein TRIHO_45310</fullName>
    </recommendedName>
</protein>
<dbReference type="Pfam" id="PF02021">
    <property type="entry name" value="UPF0102"/>
    <property type="match status" value="1"/>
</dbReference>
<dbReference type="OrthoDB" id="9812968at2"/>
<comment type="similarity">
    <text evidence="1 2">Belongs to the UPF0102 family.</text>
</comment>
<dbReference type="HAMAP" id="MF_00048">
    <property type="entry name" value="UPF0102"/>
    <property type="match status" value="1"/>
</dbReference>
<dbReference type="SUPFAM" id="SSF52980">
    <property type="entry name" value="Restriction endonuclease-like"/>
    <property type="match status" value="1"/>
</dbReference>
<dbReference type="PANTHER" id="PTHR34039">
    <property type="entry name" value="UPF0102 PROTEIN YRAN"/>
    <property type="match status" value="1"/>
</dbReference>
<evidence type="ECO:0000256" key="2">
    <source>
        <dbReference type="HAMAP-Rule" id="MF_00048"/>
    </source>
</evidence>
<dbReference type="Proteomes" id="UP000068382">
    <property type="component" value="Unassembled WGS sequence"/>
</dbReference>
<proteinExistence type="inferred from homology"/>
<evidence type="ECO:0000256" key="1">
    <source>
        <dbReference type="ARBA" id="ARBA00006738"/>
    </source>
</evidence>
<dbReference type="EMBL" id="LPUY01000138">
    <property type="protein sequence ID" value="KUP90665.1"/>
    <property type="molecule type" value="Genomic_DNA"/>
</dbReference>
<dbReference type="RefSeq" id="WP_068249013.1">
    <property type="nucleotide sequence ID" value="NZ_LPUY01000138.1"/>
</dbReference>
<evidence type="ECO:0000313" key="4">
    <source>
        <dbReference type="Proteomes" id="UP000068382"/>
    </source>
</evidence>
<dbReference type="AlphaFoldDB" id="A0A132BQH9"/>
<dbReference type="GO" id="GO:0003676">
    <property type="term" value="F:nucleic acid binding"/>
    <property type="evidence" value="ECO:0007669"/>
    <property type="project" value="InterPro"/>
</dbReference>
<comment type="caution">
    <text evidence="3">The sequence shown here is derived from an EMBL/GenBank/DDBJ whole genome shotgun (WGS) entry which is preliminary data.</text>
</comment>
<evidence type="ECO:0000313" key="3">
    <source>
        <dbReference type="EMBL" id="KUP90665.1"/>
    </source>
</evidence>
<dbReference type="Gene3D" id="3.40.1350.10">
    <property type="match status" value="1"/>
</dbReference>
<dbReference type="InterPro" id="IPR011856">
    <property type="entry name" value="tRNA_endonuc-like_dom_sf"/>
</dbReference>
<sequence length="124" mass="13537">MNAGDQRRGLRAHLSGAAAEDIAVRAYADRGYTLAQQRWRGPQGEIDLILRKGAEVIFAEVKSSKTRDAAAARITPQQMQRVMASAAAFLDQEPRGQLTETRLDVVLVWGTGEVEILENAFGQG</sequence>
<keyword evidence="4" id="KW-1185">Reference proteome</keyword>
<dbReference type="PANTHER" id="PTHR34039:SF1">
    <property type="entry name" value="UPF0102 PROTEIN YRAN"/>
    <property type="match status" value="1"/>
</dbReference>
<dbReference type="PATRIC" id="fig|1768241.3.peg.4732"/>